<name>A0A6A5ABC3_APHAT</name>
<dbReference type="Proteomes" id="UP000469452">
    <property type="component" value="Unassembled WGS sequence"/>
</dbReference>
<organism evidence="3 4">
    <name type="scientific">Aphanomyces astaci</name>
    <name type="common">Crayfish plague agent</name>
    <dbReference type="NCBI Taxonomy" id="112090"/>
    <lineage>
        <taxon>Eukaryota</taxon>
        <taxon>Sar</taxon>
        <taxon>Stramenopiles</taxon>
        <taxon>Oomycota</taxon>
        <taxon>Saprolegniomycetes</taxon>
        <taxon>Saprolegniales</taxon>
        <taxon>Verrucalvaceae</taxon>
        <taxon>Aphanomyces</taxon>
    </lineage>
</organism>
<reference evidence="3 4" key="1">
    <citation type="submission" date="2019-06" db="EMBL/GenBank/DDBJ databases">
        <title>Genomics analysis of Aphanomyces spp. identifies a new class of oomycete effector associated with host adaptation.</title>
        <authorList>
            <person name="Gaulin E."/>
        </authorList>
    </citation>
    <scope>NUCLEOTIDE SEQUENCE [LARGE SCALE GENOMIC DNA]</scope>
    <source>
        <strain evidence="3 4">E</strain>
    </source>
</reference>
<evidence type="ECO:0000313" key="3">
    <source>
        <dbReference type="EMBL" id="KAF0746150.1"/>
    </source>
</evidence>
<keyword evidence="2" id="KW-1133">Transmembrane helix</keyword>
<protein>
    <submittedName>
        <fullName evidence="3">Uncharacterized protein</fullName>
    </submittedName>
</protein>
<accession>A0A6A5ABC3</accession>
<evidence type="ECO:0000256" key="1">
    <source>
        <dbReference type="SAM" id="MobiDB-lite"/>
    </source>
</evidence>
<evidence type="ECO:0000256" key="2">
    <source>
        <dbReference type="SAM" id="Phobius"/>
    </source>
</evidence>
<keyword evidence="2" id="KW-0472">Membrane</keyword>
<feature type="non-terminal residue" evidence="3">
    <location>
        <position position="1"/>
    </location>
</feature>
<evidence type="ECO:0000313" key="4">
    <source>
        <dbReference type="Proteomes" id="UP000469452"/>
    </source>
</evidence>
<feature type="compositionally biased region" description="Polar residues" evidence="1">
    <location>
        <begin position="109"/>
        <end position="120"/>
    </location>
</feature>
<dbReference type="VEuPathDB" id="FungiDB:H257_05915"/>
<feature type="compositionally biased region" description="Low complexity" evidence="1">
    <location>
        <begin position="1"/>
        <end position="43"/>
    </location>
</feature>
<feature type="region of interest" description="Disordered" evidence="1">
    <location>
        <begin position="1"/>
        <end position="49"/>
    </location>
</feature>
<dbReference type="EMBL" id="VJMI01014074">
    <property type="protein sequence ID" value="KAF0746150.1"/>
    <property type="molecule type" value="Genomic_DNA"/>
</dbReference>
<keyword evidence="2" id="KW-0812">Transmembrane</keyword>
<sequence length="194" mass="19832">SPPASSSAAPVTTSAPVTTTAPVTTSAPTTTSAPVTTSAPSTTKLAATSEPTTIPVVVTTEVVANVTTIAPTPVTTTSEVTTLPPPLEETTTTLPVLTSVGLDSPDASPATTKQPTSSPQGVEISVQAQSEDRGLDLGYYFLLAGGCIMAGVALAVIVHIRRKKWDDEKESDLDFNDAQTAIAARRTDESIAIL</sequence>
<feature type="region of interest" description="Disordered" evidence="1">
    <location>
        <begin position="102"/>
        <end position="121"/>
    </location>
</feature>
<feature type="transmembrane region" description="Helical" evidence="2">
    <location>
        <begin position="137"/>
        <end position="160"/>
    </location>
</feature>
<proteinExistence type="predicted"/>
<gene>
    <name evidence="3" type="ORF">AaE_008239</name>
</gene>
<dbReference type="AlphaFoldDB" id="A0A6A5ABC3"/>
<comment type="caution">
    <text evidence="3">The sequence shown here is derived from an EMBL/GenBank/DDBJ whole genome shotgun (WGS) entry which is preliminary data.</text>
</comment>